<dbReference type="InParanoid" id="A0A507B183"/>
<feature type="binding site" description="axial binding residue" evidence="8">
    <location>
        <position position="494"/>
    </location>
    <ligand>
        <name>heme</name>
        <dbReference type="ChEBI" id="CHEBI:30413"/>
    </ligand>
    <ligandPart>
        <name>Fe</name>
        <dbReference type="ChEBI" id="CHEBI:18248"/>
    </ligandPart>
</feature>
<gene>
    <name evidence="11" type="ORF">E0L32_006217</name>
</gene>
<dbReference type="AlphaFoldDB" id="A0A507B183"/>
<evidence type="ECO:0000256" key="6">
    <source>
        <dbReference type="ARBA" id="ARBA00023004"/>
    </source>
</evidence>
<keyword evidence="6 8" id="KW-0408">Iron</keyword>
<dbReference type="PRINTS" id="PR00463">
    <property type="entry name" value="EP450I"/>
</dbReference>
<feature type="transmembrane region" description="Helical" evidence="10">
    <location>
        <begin position="49"/>
        <end position="67"/>
    </location>
</feature>
<dbReference type="Gene3D" id="1.10.630.10">
    <property type="entry name" value="Cytochrome P450"/>
    <property type="match status" value="1"/>
</dbReference>
<dbReference type="PRINTS" id="PR00385">
    <property type="entry name" value="P450"/>
</dbReference>
<dbReference type="GO" id="GO:0004497">
    <property type="term" value="F:monooxygenase activity"/>
    <property type="evidence" value="ECO:0007669"/>
    <property type="project" value="UniProtKB-KW"/>
</dbReference>
<reference evidence="11 12" key="1">
    <citation type="submission" date="2019-06" db="EMBL/GenBank/DDBJ databases">
        <title>Draft genome sequence of the filamentous fungus Phialemoniopsis curvata isolated from diesel fuel.</title>
        <authorList>
            <person name="Varaljay V.A."/>
            <person name="Lyon W.J."/>
            <person name="Crouch A.L."/>
            <person name="Drake C.E."/>
            <person name="Hollomon J.M."/>
            <person name="Nadeau L.J."/>
            <person name="Nunn H.S."/>
            <person name="Stevenson B.S."/>
            <person name="Bojanowski C.L."/>
            <person name="Crookes-Goodson W.J."/>
        </authorList>
    </citation>
    <scope>NUCLEOTIDE SEQUENCE [LARGE SCALE GENOMIC DNA]</scope>
    <source>
        <strain evidence="11 12">D216</strain>
    </source>
</reference>
<proteinExistence type="predicted"/>
<protein>
    <recommendedName>
        <fullName evidence="13">Cytochrome P450</fullName>
    </recommendedName>
</protein>
<evidence type="ECO:0000256" key="10">
    <source>
        <dbReference type="SAM" id="Phobius"/>
    </source>
</evidence>
<keyword evidence="4 8" id="KW-0479">Metal-binding</keyword>
<feature type="transmembrane region" description="Helical" evidence="10">
    <location>
        <begin position="20"/>
        <end position="37"/>
    </location>
</feature>
<evidence type="ECO:0000256" key="7">
    <source>
        <dbReference type="ARBA" id="ARBA00023033"/>
    </source>
</evidence>
<keyword evidence="10" id="KW-0472">Membrane</keyword>
<comment type="cofactor">
    <cofactor evidence="1 8">
        <name>heme</name>
        <dbReference type="ChEBI" id="CHEBI:30413"/>
    </cofactor>
</comment>
<keyword evidence="12" id="KW-1185">Reference proteome</keyword>
<dbReference type="STRING" id="1093900.A0A507B183"/>
<feature type="compositionally biased region" description="Basic and acidic residues" evidence="9">
    <location>
        <begin position="540"/>
        <end position="550"/>
    </location>
</feature>
<feature type="compositionally biased region" description="Basic residues" evidence="9">
    <location>
        <begin position="554"/>
        <end position="564"/>
    </location>
</feature>
<keyword evidence="10" id="KW-1133">Transmembrane helix</keyword>
<dbReference type="SUPFAM" id="SSF48264">
    <property type="entry name" value="Cytochrome P450"/>
    <property type="match status" value="1"/>
</dbReference>
<evidence type="ECO:0000256" key="3">
    <source>
        <dbReference type="ARBA" id="ARBA00022617"/>
    </source>
</evidence>
<accession>A0A507B183</accession>
<dbReference type="GO" id="GO:0005506">
    <property type="term" value="F:iron ion binding"/>
    <property type="evidence" value="ECO:0007669"/>
    <property type="project" value="InterPro"/>
</dbReference>
<name>A0A507B183_9PEZI</name>
<dbReference type="Proteomes" id="UP000319257">
    <property type="component" value="Unassembled WGS sequence"/>
</dbReference>
<organism evidence="11 12">
    <name type="scientific">Thyridium curvatum</name>
    <dbReference type="NCBI Taxonomy" id="1093900"/>
    <lineage>
        <taxon>Eukaryota</taxon>
        <taxon>Fungi</taxon>
        <taxon>Dikarya</taxon>
        <taxon>Ascomycota</taxon>
        <taxon>Pezizomycotina</taxon>
        <taxon>Sordariomycetes</taxon>
        <taxon>Sordariomycetidae</taxon>
        <taxon>Thyridiales</taxon>
        <taxon>Thyridiaceae</taxon>
        <taxon>Thyridium</taxon>
    </lineage>
</organism>
<dbReference type="OrthoDB" id="10029320at2759"/>
<dbReference type="GO" id="GO:0020037">
    <property type="term" value="F:heme binding"/>
    <property type="evidence" value="ECO:0007669"/>
    <property type="project" value="InterPro"/>
</dbReference>
<keyword evidence="7" id="KW-0503">Monooxygenase</keyword>
<feature type="region of interest" description="Disordered" evidence="9">
    <location>
        <begin position="540"/>
        <end position="564"/>
    </location>
</feature>
<dbReference type="InterPro" id="IPR002401">
    <property type="entry name" value="Cyt_P450_E_grp-I"/>
</dbReference>
<evidence type="ECO:0000256" key="8">
    <source>
        <dbReference type="PIRSR" id="PIRSR602401-1"/>
    </source>
</evidence>
<evidence type="ECO:0000256" key="5">
    <source>
        <dbReference type="ARBA" id="ARBA00023002"/>
    </source>
</evidence>
<dbReference type="InterPro" id="IPR036396">
    <property type="entry name" value="Cyt_P450_sf"/>
</dbReference>
<evidence type="ECO:0008006" key="13">
    <source>
        <dbReference type="Google" id="ProtNLM"/>
    </source>
</evidence>
<sequence length="564" mass="63559">MFEILGLSGASSLALVGRLVLYSLLPALCYGFYNLYINRMMFRRIQKEHGTAMLPHSFLFGHLWIIAKVGIKYKMPPDTHGQCVPLLLALEYPEIAGKGAVYMDTWPMYSPMLAVYHPDMMAQFTQDASQEKHWRMLEEFKPFTDNMDLVTSGGQVWKTDRNMFNPGFSTRNLMSLIPHFVEEVVIFRDKLLEKADTNEKISLEEYTTNATVDIICRAVFGQRVQAQTREVPFITAMLKQVPHLTPHPGTKMFNPFRPYLSAYWKAKFREGVMPIIQDAIKNYEKHEGPKTILNLAVRSYVNEVQDYSARGNIPPEFAEMVVNHTKMFLFAGHDTTATTLCYAYMFLHRNPDKLAKLRAELDEVLGPDPAAAPARISADPSLLNQLPYTLAVVKETLRINPPVGTVRTGAPGFSLTHPETGERFPCGGLAIFGCSKAAHLHPDYWPEPQRFLPERFMTTAAATARGGGEEEEADPLLHPRRNAFRPWEMGPRNCIGQELASLELRLVLALTAREVDVELAYAPGAPTFMGEVAYQVETPEHVTSHPKDGLPVRIRSRKHHATSS</sequence>
<dbReference type="EMBL" id="SKBQ01000034">
    <property type="protein sequence ID" value="TPX13487.1"/>
    <property type="molecule type" value="Genomic_DNA"/>
</dbReference>
<dbReference type="PANTHER" id="PTHR24305">
    <property type="entry name" value="CYTOCHROME P450"/>
    <property type="match status" value="1"/>
</dbReference>
<keyword evidence="3 8" id="KW-0349">Heme</keyword>
<dbReference type="InterPro" id="IPR001128">
    <property type="entry name" value="Cyt_P450"/>
</dbReference>
<evidence type="ECO:0000313" key="12">
    <source>
        <dbReference type="Proteomes" id="UP000319257"/>
    </source>
</evidence>
<dbReference type="GO" id="GO:0016705">
    <property type="term" value="F:oxidoreductase activity, acting on paired donors, with incorporation or reduction of molecular oxygen"/>
    <property type="evidence" value="ECO:0007669"/>
    <property type="project" value="InterPro"/>
</dbReference>
<evidence type="ECO:0000256" key="1">
    <source>
        <dbReference type="ARBA" id="ARBA00001971"/>
    </source>
</evidence>
<evidence type="ECO:0000256" key="4">
    <source>
        <dbReference type="ARBA" id="ARBA00022723"/>
    </source>
</evidence>
<comment type="caution">
    <text evidence="11">The sequence shown here is derived from an EMBL/GenBank/DDBJ whole genome shotgun (WGS) entry which is preliminary data.</text>
</comment>
<dbReference type="PANTHER" id="PTHR24305:SF107">
    <property type="entry name" value="P450, PUTATIVE (EUROFUNG)-RELATED"/>
    <property type="match status" value="1"/>
</dbReference>
<dbReference type="RefSeq" id="XP_030995198.1">
    <property type="nucleotide sequence ID" value="XM_031140826.1"/>
</dbReference>
<evidence type="ECO:0000313" key="11">
    <source>
        <dbReference type="EMBL" id="TPX13487.1"/>
    </source>
</evidence>
<keyword evidence="10" id="KW-0812">Transmembrane</keyword>
<dbReference type="InterPro" id="IPR050121">
    <property type="entry name" value="Cytochrome_P450_monoxygenase"/>
</dbReference>
<evidence type="ECO:0000256" key="2">
    <source>
        <dbReference type="ARBA" id="ARBA00005179"/>
    </source>
</evidence>
<comment type="pathway">
    <text evidence="2">Secondary metabolite biosynthesis.</text>
</comment>
<keyword evidence="5" id="KW-0560">Oxidoreductase</keyword>
<dbReference type="Pfam" id="PF00067">
    <property type="entry name" value="p450"/>
    <property type="match status" value="1"/>
</dbReference>
<evidence type="ECO:0000256" key="9">
    <source>
        <dbReference type="SAM" id="MobiDB-lite"/>
    </source>
</evidence>
<dbReference type="GeneID" id="41973664"/>